<comment type="similarity">
    <text evidence="5 6">Belongs to the DEAD box helicase family.</text>
</comment>
<evidence type="ECO:0000313" key="9">
    <source>
        <dbReference type="EMBL" id="MDR6241047.1"/>
    </source>
</evidence>
<dbReference type="GO" id="GO:0003724">
    <property type="term" value="F:RNA helicase activity"/>
    <property type="evidence" value="ECO:0007669"/>
    <property type="project" value="UniProtKB-EC"/>
</dbReference>
<dbReference type="InterPro" id="IPR011545">
    <property type="entry name" value="DEAD/DEAH_box_helicase_dom"/>
</dbReference>
<dbReference type="SMART" id="SM00490">
    <property type="entry name" value="HELICc"/>
    <property type="match status" value="1"/>
</dbReference>
<evidence type="ECO:0000313" key="10">
    <source>
        <dbReference type="Proteomes" id="UP001185092"/>
    </source>
</evidence>
<evidence type="ECO:0000259" key="7">
    <source>
        <dbReference type="PROSITE" id="PS51192"/>
    </source>
</evidence>
<evidence type="ECO:0000259" key="8">
    <source>
        <dbReference type="PROSITE" id="PS51194"/>
    </source>
</evidence>
<dbReference type="InterPro" id="IPR050079">
    <property type="entry name" value="DEAD_box_RNA_helicase"/>
</dbReference>
<evidence type="ECO:0000256" key="3">
    <source>
        <dbReference type="ARBA" id="ARBA00022806"/>
    </source>
</evidence>
<dbReference type="SUPFAM" id="SSF52540">
    <property type="entry name" value="P-loop containing nucleoside triphosphate hydrolases"/>
    <property type="match status" value="1"/>
</dbReference>
<keyword evidence="3 6" id="KW-0347">Helicase</keyword>
<evidence type="ECO:0000256" key="6">
    <source>
        <dbReference type="RuleBase" id="RU000492"/>
    </source>
</evidence>
<dbReference type="InterPro" id="IPR000629">
    <property type="entry name" value="RNA-helicase_DEAD-box_CS"/>
</dbReference>
<dbReference type="GO" id="GO:0003676">
    <property type="term" value="F:nucleic acid binding"/>
    <property type="evidence" value="ECO:0007669"/>
    <property type="project" value="InterPro"/>
</dbReference>
<keyword evidence="10" id="KW-1185">Reference proteome</keyword>
<dbReference type="InterPro" id="IPR014001">
    <property type="entry name" value="Helicase_ATP-bd"/>
</dbReference>
<name>A0AAE4BUQ6_9BACT</name>
<comment type="caution">
    <text evidence="9">The sequence shown here is derived from an EMBL/GenBank/DDBJ whole genome shotgun (WGS) entry which is preliminary data.</text>
</comment>
<dbReference type="Proteomes" id="UP001185092">
    <property type="component" value="Unassembled WGS sequence"/>
</dbReference>
<keyword evidence="2 6" id="KW-0378">Hydrolase</keyword>
<dbReference type="InterPro" id="IPR044742">
    <property type="entry name" value="DEAD/DEAH_RhlB"/>
</dbReference>
<evidence type="ECO:0000256" key="1">
    <source>
        <dbReference type="ARBA" id="ARBA00022741"/>
    </source>
</evidence>
<organism evidence="9 10">
    <name type="scientific">Aureibacter tunicatorum</name>
    <dbReference type="NCBI Taxonomy" id="866807"/>
    <lineage>
        <taxon>Bacteria</taxon>
        <taxon>Pseudomonadati</taxon>
        <taxon>Bacteroidota</taxon>
        <taxon>Cytophagia</taxon>
        <taxon>Cytophagales</taxon>
        <taxon>Persicobacteraceae</taxon>
        <taxon>Aureibacter</taxon>
    </lineage>
</organism>
<keyword evidence="4 6" id="KW-0067">ATP-binding</keyword>
<dbReference type="RefSeq" id="WP_309941526.1">
    <property type="nucleotide sequence ID" value="NZ_AP025305.1"/>
</dbReference>
<dbReference type="PANTHER" id="PTHR47959:SF13">
    <property type="entry name" value="ATP-DEPENDENT RNA HELICASE RHLE"/>
    <property type="match status" value="1"/>
</dbReference>
<dbReference type="InterPro" id="IPR027417">
    <property type="entry name" value="P-loop_NTPase"/>
</dbReference>
<dbReference type="SMART" id="SM00487">
    <property type="entry name" value="DEXDc"/>
    <property type="match status" value="1"/>
</dbReference>
<dbReference type="GO" id="GO:0016787">
    <property type="term" value="F:hydrolase activity"/>
    <property type="evidence" value="ECO:0007669"/>
    <property type="project" value="UniProtKB-KW"/>
</dbReference>
<dbReference type="PROSITE" id="PS00039">
    <property type="entry name" value="DEAD_ATP_HELICASE"/>
    <property type="match status" value="1"/>
</dbReference>
<dbReference type="EC" id="3.6.4.13" evidence="9"/>
<proteinExistence type="inferred from homology"/>
<protein>
    <submittedName>
        <fullName evidence="9">ATP-dependent RNA helicase DeaD</fullName>
        <ecNumber evidence="9">3.6.4.13</ecNumber>
    </submittedName>
</protein>
<dbReference type="Gene3D" id="3.40.50.300">
    <property type="entry name" value="P-loop containing nucleotide triphosphate hydrolases"/>
    <property type="match status" value="2"/>
</dbReference>
<dbReference type="CDD" id="cd00268">
    <property type="entry name" value="DEADc"/>
    <property type="match status" value="1"/>
</dbReference>
<dbReference type="PROSITE" id="PS51192">
    <property type="entry name" value="HELICASE_ATP_BIND_1"/>
    <property type="match status" value="1"/>
</dbReference>
<evidence type="ECO:0000256" key="4">
    <source>
        <dbReference type="ARBA" id="ARBA00022840"/>
    </source>
</evidence>
<reference evidence="9" key="1">
    <citation type="submission" date="2023-07" db="EMBL/GenBank/DDBJ databases">
        <title>Genomic Encyclopedia of Type Strains, Phase IV (KMG-IV): sequencing the most valuable type-strain genomes for metagenomic binning, comparative biology and taxonomic classification.</title>
        <authorList>
            <person name="Goeker M."/>
        </authorList>
    </citation>
    <scope>NUCLEOTIDE SEQUENCE</scope>
    <source>
        <strain evidence="9">DSM 26174</strain>
    </source>
</reference>
<dbReference type="AlphaFoldDB" id="A0AAE4BUQ6"/>
<dbReference type="Pfam" id="PF00271">
    <property type="entry name" value="Helicase_C"/>
    <property type="match status" value="1"/>
</dbReference>
<accession>A0AAE4BUQ6</accession>
<dbReference type="Pfam" id="PF00270">
    <property type="entry name" value="DEAD"/>
    <property type="match status" value="1"/>
</dbReference>
<dbReference type="PANTHER" id="PTHR47959">
    <property type="entry name" value="ATP-DEPENDENT RNA HELICASE RHLE-RELATED"/>
    <property type="match status" value="1"/>
</dbReference>
<dbReference type="GO" id="GO:0005829">
    <property type="term" value="C:cytosol"/>
    <property type="evidence" value="ECO:0007669"/>
    <property type="project" value="TreeGrafter"/>
</dbReference>
<dbReference type="CDD" id="cd18787">
    <property type="entry name" value="SF2_C_DEAD"/>
    <property type="match status" value="1"/>
</dbReference>
<sequence length="434" mass="48374">MKSFSSSQLNKKIVDNLHHKGITIPSKMQAQTIPLLLKHEGDFVGQSATGTGKTYAFGAPLLSLIDNSTGKTQGIVLVPTRELCEQVGNELSFLAEGIEGLKVNAIYGGMSLKSQAKEISNGTQVLVATPGRMVDLIERKVIDLSTVKYVVFDEADEMLLKGYQTDIDKILSTANRHYSTWLFSATMPVEIKGLIKKYLNKELIQVRAESEEKQNQMIEHRYMLVSPEEKSGALINSLSEWSDKKGIIFCRTKSGVQKLYKQLSAKKISCGAIHGDLPQGLRNKVMDQYREGNISILIATDVASRGVDIPDVSFVIQYHIPDTSEAYTHRSGRTSRIGNAGICLSFAFEEEKIKLLEIFDTLNIKAHQVEVPSAKDQLVSKAMIWAKKVSKEKPIGNKLDAITKNEFKNILSHLSKDELLEKLLATYLREEQDR</sequence>
<dbReference type="GO" id="GO:0005524">
    <property type="term" value="F:ATP binding"/>
    <property type="evidence" value="ECO:0007669"/>
    <property type="project" value="UniProtKB-KW"/>
</dbReference>
<evidence type="ECO:0000256" key="2">
    <source>
        <dbReference type="ARBA" id="ARBA00022801"/>
    </source>
</evidence>
<dbReference type="InterPro" id="IPR001650">
    <property type="entry name" value="Helicase_C-like"/>
</dbReference>
<evidence type="ECO:0000256" key="5">
    <source>
        <dbReference type="ARBA" id="ARBA00038437"/>
    </source>
</evidence>
<gene>
    <name evidence="9" type="ORF">HNQ88_004123</name>
</gene>
<keyword evidence="1 6" id="KW-0547">Nucleotide-binding</keyword>
<dbReference type="PROSITE" id="PS51194">
    <property type="entry name" value="HELICASE_CTER"/>
    <property type="match status" value="1"/>
</dbReference>
<feature type="domain" description="Helicase C-terminal" evidence="8">
    <location>
        <begin position="233"/>
        <end position="379"/>
    </location>
</feature>
<dbReference type="EMBL" id="JAVDQD010000006">
    <property type="protein sequence ID" value="MDR6241047.1"/>
    <property type="molecule type" value="Genomic_DNA"/>
</dbReference>
<feature type="domain" description="Helicase ATP-binding" evidence="7">
    <location>
        <begin position="34"/>
        <end position="205"/>
    </location>
</feature>